<evidence type="ECO:0000256" key="4">
    <source>
        <dbReference type="ARBA" id="ARBA00023172"/>
    </source>
</evidence>
<dbReference type="Pfam" id="PF00589">
    <property type="entry name" value="Phage_integrase"/>
    <property type="match status" value="1"/>
</dbReference>
<dbReference type="GO" id="GO:0006310">
    <property type="term" value="P:DNA recombination"/>
    <property type="evidence" value="ECO:0007669"/>
    <property type="project" value="UniProtKB-KW"/>
</dbReference>
<reference evidence="6 7" key="1">
    <citation type="submission" date="2008-01" db="EMBL/GenBank/DDBJ databases">
        <authorList>
            <person name="Wagner-Dobler I."/>
            <person name="Ferriera S."/>
            <person name="Johnson J."/>
            <person name="Kravitz S."/>
            <person name="Beeson K."/>
            <person name="Sutton G."/>
            <person name="Rogers Y.-H."/>
            <person name="Friedman R."/>
            <person name="Frazier M."/>
            <person name="Venter J.C."/>
        </authorList>
    </citation>
    <scope>NUCLEOTIDE SEQUENCE [LARGE SCALE GENOMIC DNA]</scope>
    <source>
        <strain evidence="7">DSM 17067 / NCIMB 14079 / DFL-11</strain>
    </source>
</reference>
<evidence type="ECO:0000256" key="1">
    <source>
        <dbReference type="ARBA" id="ARBA00008857"/>
    </source>
</evidence>
<gene>
    <name evidence="6" type="ORF">SADFL11_2278</name>
</gene>
<organism evidence="6 7">
    <name type="scientific">Roseibium alexandrii (strain DSM 17067 / NCIMB 14079 / DFL-11)</name>
    <name type="common">Labrenzia alexandrii</name>
    <dbReference type="NCBI Taxonomy" id="244592"/>
    <lineage>
        <taxon>Bacteria</taxon>
        <taxon>Pseudomonadati</taxon>
        <taxon>Pseudomonadota</taxon>
        <taxon>Alphaproteobacteria</taxon>
        <taxon>Hyphomicrobiales</taxon>
        <taxon>Stappiaceae</taxon>
        <taxon>Roseibium</taxon>
    </lineage>
</organism>
<protein>
    <submittedName>
        <fullName evidence="6">Phage integrase family</fullName>
    </submittedName>
</protein>
<dbReference type="SUPFAM" id="SSF56349">
    <property type="entry name" value="DNA breaking-rejoining enzymes"/>
    <property type="match status" value="1"/>
</dbReference>
<dbReference type="PANTHER" id="PTHR30349">
    <property type="entry name" value="PHAGE INTEGRASE-RELATED"/>
    <property type="match status" value="1"/>
</dbReference>
<comment type="similarity">
    <text evidence="1">Belongs to the 'phage' integrase family.</text>
</comment>
<evidence type="ECO:0000256" key="2">
    <source>
        <dbReference type="ARBA" id="ARBA00022908"/>
    </source>
</evidence>
<dbReference type="Proteomes" id="UP000004703">
    <property type="component" value="Chromosome"/>
</dbReference>
<reference evidence="6 7" key="2">
    <citation type="submission" date="2013-04" db="EMBL/GenBank/DDBJ databases">
        <authorList>
            <person name="Fiebig A."/>
            <person name="Pradella S."/>
            <person name="Wagner-Doebler I."/>
        </authorList>
    </citation>
    <scope>NUCLEOTIDE SEQUENCE [LARGE SCALE GENOMIC DNA]</scope>
    <source>
        <strain evidence="7">DSM 17067 / NCIMB 14079 / DFL-11</strain>
    </source>
</reference>
<dbReference type="EMBL" id="ACCU02000002">
    <property type="protein sequence ID" value="EEE44990.1"/>
    <property type="molecule type" value="Genomic_DNA"/>
</dbReference>
<dbReference type="RefSeq" id="WP_008192601.1">
    <property type="nucleotide sequence ID" value="NZ_CM011002.1"/>
</dbReference>
<sequence>MGTIVKRYLSDGRVRYSAQILIKRDGAIVYRESKTFEKITLASEWLSRRECEVNSPYFNFTKDPNVTLGDAIRKFIEAADGNIGRSQLQVLKTIETNEISYEKCKDISSARLVSFFRSLGAKCQPQTVATYASCLSTVFSIAKPAWDIPLDLQEIRNATAAARRLKIIGKDAPRARRPTLDELNRLLGYFEETKRRYPESADMPRIILFAIFSARRQGEITSLRRLDFDGNRILVRDMKDPVRGKGNDLWCNLPDRALRLLSSTPNKGPLFFPYKSRTISTQFSRACKVLDISDLRFHDLRHEGASWLAELGWTIPQIASVTGHRGWQGLMRYSHFRQFGDRYQDWHWAKKYCE</sequence>
<proteinExistence type="inferred from homology"/>
<dbReference type="GO" id="GO:0015074">
    <property type="term" value="P:DNA integration"/>
    <property type="evidence" value="ECO:0007669"/>
    <property type="project" value="UniProtKB-KW"/>
</dbReference>
<keyword evidence="3" id="KW-0238">DNA-binding</keyword>
<dbReference type="Gene3D" id="1.10.443.10">
    <property type="entry name" value="Intergrase catalytic core"/>
    <property type="match status" value="1"/>
</dbReference>
<dbReference type="InterPro" id="IPR011010">
    <property type="entry name" value="DNA_brk_join_enz"/>
</dbReference>
<evidence type="ECO:0000313" key="6">
    <source>
        <dbReference type="EMBL" id="EEE44990.1"/>
    </source>
</evidence>
<evidence type="ECO:0000313" key="7">
    <source>
        <dbReference type="Proteomes" id="UP000004703"/>
    </source>
</evidence>
<dbReference type="AlphaFoldDB" id="A0A5E8GY94"/>
<dbReference type="CDD" id="cd00796">
    <property type="entry name" value="INT_Rci_Hp1_C"/>
    <property type="match status" value="1"/>
</dbReference>
<dbReference type="InterPro" id="IPR050090">
    <property type="entry name" value="Tyrosine_recombinase_XerCD"/>
</dbReference>
<dbReference type="InterPro" id="IPR013762">
    <property type="entry name" value="Integrase-like_cat_sf"/>
</dbReference>
<dbReference type="PANTHER" id="PTHR30349:SF41">
    <property type="entry name" value="INTEGRASE_RECOMBINASE PROTEIN MJ0367-RELATED"/>
    <property type="match status" value="1"/>
</dbReference>
<name>A0A5E8GY94_ROSAD</name>
<evidence type="ECO:0000259" key="5">
    <source>
        <dbReference type="PROSITE" id="PS51898"/>
    </source>
</evidence>
<accession>A0A5E8GY94</accession>
<dbReference type="PROSITE" id="PS51898">
    <property type="entry name" value="TYR_RECOMBINASE"/>
    <property type="match status" value="1"/>
</dbReference>
<comment type="caution">
    <text evidence="6">The sequence shown here is derived from an EMBL/GenBank/DDBJ whole genome shotgun (WGS) entry which is preliminary data.</text>
</comment>
<dbReference type="GO" id="GO:0003677">
    <property type="term" value="F:DNA binding"/>
    <property type="evidence" value="ECO:0007669"/>
    <property type="project" value="UniProtKB-KW"/>
</dbReference>
<keyword evidence="4" id="KW-0233">DNA recombination</keyword>
<feature type="domain" description="Tyr recombinase" evidence="5">
    <location>
        <begin position="173"/>
        <end position="353"/>
    </location>
</feature>
<dbReference type="InterPro" id="IPR002104">
    <property type="entry name" value="Integrase_catalytic"/>
</dbReference>
<evidence type="ECO:0000256" key="3">
    <source>
        <dbReference type="ARBA" id="ARBA00023125"/>
    </source>
</evidence>
<keyword evidence="2" id="KW-0229">DNA integration</keyword>